<organism evidence="1 2">
    <name type="scientific">Aspergillus kawachii</name>
    <name type="common">White koji mold</name>
    <name type="synonym">Aspergillus awamori var. kawachi</name>
    <dbReference type="NCBI Taxonomy" id="1069201"/>
    <lineage>
        <taxon>Eukaryota</taxon>
        <taxon>Fungi</taxon>
        <taxon>Dikarya</taxon>
        <taxon>Ascomycota</taxon>
        <taxon>Pezizomycotina</taxon>
        <taxon>Eurotiomycetes</taxon>
        <taxon>Eurotiomycetidae</taxon>
        <taxon>Eurotiales</taxon>
        <taxon>Aspergillaceae</taxon>
        <taxon>Aspergillus</taxon>
        <taxon>Aspergillus subgen. Circumdati</taxon>
    </lineage>
</organism>
<dbReference type="Proteomes" id="UP000075230">
    <property type="component" value="Unassembled WGS sequence"/>
</dbReference>
<comment type="caution">
    <text evidence="1">The sequence shown here is derived from an EMBL/GenBank/DDBJ whole genome shotgun (WGS) entry which is preliminary data.</text>
</comment>
<dbReference type="EMBL" id="BCWF01000006">
    <property type="protein sequence ID" value="GAT19903.1"/>
    <property type="molecule type" value="Genomic_DNA"/>
</dbReference>
<sequence>MSVPQLKRCEATESSRCEVLGGVRSPRWARLPHSSSPQSIARVNNPSWPNAGSPILIDRLTYDKVPYWALPDLLGLFMSKLGRSPAGANKRNFYLPLTAVYEMWCKKLIGEGVTPYVFQCTWNEEGDFFLGASRGAYSRHSERPWLAVVDRARFGVIKSEPLTLAGWSLARSPCMEWRKKKDGTPFGRCAETYPFCKLLKTCGKGQAEKVYGLALSRPYLSSPHYDDRLSGPIWARLWKPCLNCKELIRIHGGKYENFLVATGSAGAPP</sequence>
<accession>A0A146F291</accession>
<name>A0A146F291_ASPKA</name>
<evidence type="ECO:0000313" key="1">
    <source>
        <dbReference type="EMBL" id="GAT19903.1"/>
    </source>
</evidence>
<evidence type="ECO:0000313" key="2">
    <source>
        <dbReference type="Proteomes" id="UP000075230"/>
    </source>
</evidence>
<dbReference type="VEuPathDB" id="FungiDB:ASPFODRAFT_56903"/>
<gene>
    <name evidence="1" type="ORF">RIB2604_00604860</name>
</gene>
<proteinExistence type="predicted"/>
<reference evidence="1 2" key="1">
    <citation type="journal article" date="2016" name="DNA Res.">
        <title>Genome sequence of Aspergillus luchuensis NBRC 4314.</title>
        <authorList>
            <person name="Yamada O."/>
            <person name="Machida M."/>
            <person name="Hosoyama A."/>
            <person name="Goto M."/>
            <person name="Takahashi T."/>
            <person name="Futagami T."/>
            <person name="Yamagata Y."/>
            <person name="Takeuchi M."/>
            <person name="Kobayashi T."/>
            <person name="Koike H."/>
            <person name="Abe K."/>
            <person name="Asai K."/>
            <person name="Arita M."/>
            <person name="Fujita N."/>
            <person name="Fukuda K."/>
            <person name="Higa K."/>
            <person name="Horikawa H."/>
            <person name="Ishikawa T."/>
            <person name="Jinno K."/>
            <person name="Kato Y."/>
            <person name="Kirimura K."/>
            <person name="Mizutani O."/>
            <person name="Nakasone K."/>
            <person name="Sano M."/>
            <person name="Shiraishi Y."/>
            <person name="Tsukahara M."/>
            <person name="Gomi K."/>
        </authorList>
    </citation>
    <scope>NUCLEOTIDE SEQUENCE [LARGE SCALE GENOMIC DNA]</scope>
    <source>
        <strain evidence="1 2">RIB 2604</strain>
    </source>
</reference>
<dbReference type="AlphaFoldDB" id="A0A146F291"/>
<reference evidence="2" key="2">
    <citation type="submission" date="2016-02" db="EMBL/GenBank/DDBJ databases">
        <title>Genome sequencing of Aspergillus luchuensis NBRC 4314.</title>
        <authorList>
            <person name="Yamada O."/>
        </authorList>
    </citation>
    <scope>NUCLEOTIDE SEQUENCE [LARGE SCALE GENOMIC DNA]</scope>
    <source>
        <strain evidence="2">RIB 2604</strain>
    </source>
</reference>
<protein>
    <submittedName>
        <fullName evidence="1">Uncharacterized protein</fullName>
    </submittedName>
</protein>